<organism evidence="3 4">
    <name type="scientific">Cytospora paraplurivora</name>
    <dbReference type="NCBI Taxonomy" id="2898453"/>
    <lineage>
        <taxon>Eukaryota</taxon>
        <taxon>Fungi</taxon>
        <taxon>Dikarya</taxon>
        <taxon>Ascomycota</taxon>
        <taxon>Pezizomycotina</taxon>
        <taxon>Sordariomycetes</taxon>
        <taxon>Sordariomycetidae</taxon>
        <taxon>Diaporthales</taxon>
        <taxon>Cytosporaceae</taxon>
        <taxon>Cytospora</taxon>
    </lineage>
</organism>
<accession>A0AAN9UGS4</accession>
<dbReference type="Pfam" id="PF26639">
    <property type="entry name" value="Het-6_barrel"/>
    <property type="match status" value="1"/>
</dbReference>
<evidence type="ECO:0000313" key="3">
    <source>
        <dbReference type="EMBL" id="KAK7747427.1"/>
    </source>
</evidence>
<comment type="caution">
    <text evidence="3">The sequence shown here is derived from an EMBL/GenBank/DDBJ whole genome shotgun (WGS) entry which is preliminary data.</text>
</comment>
<dbReference type="AlphaFoldDB" id="A0AAN9UGS4"/>
<dbReference type="Pfam" id="PF06985">
    <property type="entry name" value="HET"/>
    <property type="match status" value="1"/>
</dbReference>
<dbReference type="Proteomes" id="UP001320245">
    <property type="component" value="Unassembled WGS sequence"/>
</dbReference>
<feature type="region of interest" description="Disordered" evidence="1">
    <location>
        <begin position="333"/>
        <end position="359"/>
    </location>
</feature>
<evidence type="ECO:0000259" key="2">
    <source>
        <dbReference type="Pfam" id="PF06985"/>
    </source>
</evidence>
<dbReference type="InterPro" id="IPR010730">
    <property type="entry name" value="HET"/>
</dbReference>
<feature type="domain" description="Heterokaryon incompatibility" evidence="2">
    <location>
        <begin position="118"/>
        <end position="221"/>
    </location>
</feature>
<keyword evidence="4" id="KW-1185">Reference proteome</keyword>
<sequence>MTKDHQISHSGHARLGPLLPPLSKYLREKTARSAFELEQQLWTHLAGEQTWYWRRTNGKRAQPDKPLYAPLDAAKREIRVLRVSRVLPADVDNSAADNNNEAFKADLLHVSLDDDPPYIAVSYTWGDPKIIGRFKSDQEGAAGIEYNQSVSKIVNTLVPMGSTLHLWIDALCINQRDYDEKGTQVALMGEIYKKARQVVVFLGEADEGTTANMDLIQRAGPILEKTFSTSSISASRSPYGGASLELSELANESIKAGIPMKELLNHTTDNRLKLMTRLNVEFIPDHPRIANLHGCVVDEIMRLSPVKRPVDRFTLTDIGQWMRSVLQIVKETKSGAPEHTSSAPEGDVDSDDTSTGLPGVSGREYHLLYTLLASPRSDVRLDGLGKLTIYLYLAAECSPFDFWDAYWKRCAYRGWAETEFEDVAQMSERSSLTTGGRRFFVSSKGYFGLAPPGTREGDLVCAFPGMIVPVIIRRDDSEVLPPPAPTNYILVGEAYHEGLVQGNLEVDPNLMGPIRLV</sequence>
<dbReference type="InterPro" id="IPR052895">
    <property type="entry name" value="HetReg/Transcr_Mod"/>
</dbReference>
<dbReference type="PANTHER" id="PTHR24148">
    <property type="entry name" value="ANKYRIN REPEAT DOMAIN-CONTAINING PROTEIN 39 HOMOLOG-RELATED"/>
    <property type="match status" value="1"/>
</dbReference>
<dbReference type="EMBL" id="JAJSPL020000004">
    <property type="protein sequence ID" value="KAK7747427.1"/>
    <property type="molecule type" value="Genomic_DNA"/>
</dbReference>
<evidence type="ECO:0000313" key="4">
    <source>
        <dbReference type="Proteomes" id="UP001320245"/>
    </source>
</evidence>
<gene>
    <name evidence="3" type="ORF">SLS53_001682</name>
</gene>
<evidence type="ECO:0000256" key="1">
    <source>
        <dbReference type="SAM" id="MobiDB-lite"/>
    </source>
</evidence>
<reference evidence="3 4" key="1">
    <citation type="journal article" date="2023" name="PLoS ONE">
        <title>Cytospora paraplurivora sp. nov. isolated from orchards with fruit tree decline syndrome in Ontario, Canada.</title>
        <authorList>
            <person name="Ilyukhin E."/>
            <person name="Nguyen H.D.T."/>
            <person name="Castle A.J."/>
            <person name="Ellouze W."/>
        </authorList>
    </citation>
    <scope>NUCLEOTIDE SEQUENCE [LARGE SCALE GENOMIC DNA]</scope>
    <source>
        <strain evidence="3 4">FDS-564</strain>
    </source>
</reference>
<proteinExistence type="predicted"/>
<dbReference type="PANTHER" id="PTHR24148:SF73">
    <property type="entry name" value="HET DOMAIN PROTEIN (AFU_ORTHOLOGUE AFUA_8G01020)"/>
    <property type="match status" value="1"/>
</dbReference>
<protein>
    <recommendedName>
        <fullName evidence="2">Heterokaryon incompatibility domain-containing protein</fullName>
    </recommendedName>
</protein>
<name>A0AAN9UGS4_9PEZI</name>